<dbReference type="InterPro" id="IPR015424">
    <property type="entry name" value="PyrdxlP-dep_Trfase"/>
</dbReference>
<dbReference type="PANTHER" id="PTHR42790">
    <property type="entry name" value="AMINOTRANSFERASE"/>
    <property type="match status" value="1"/>
</dbReference>
<dbReference type="GO" id="GO:1901605">
    <property type="term" value="P:alpha-amino acid metabolic process"/>
    <property type="evidence" value="ECO:0007669"/>
    <property type="project" value="TreeGrafter"/>
</dbReference>
<keyword evidence="6" id="KW-0663">Pyridoxal phosphate</keyword>
<dbReference type="Gene3D" id="3.90.1150.10">
    <property type="entry name" value="Aspartate Aminotransferase, domain 1"/>
    <property type="match status" value="1"/>
</dbReference>
<reference evidence="8 9" key="1">
    <citation type="journal article" date="2018" name="Int. J. Syst. Evol. Microbiol.">
        <title>Parvibium lacunae gen. nov., sp. nov., a new member of the family Alcaligenaceae isolated from a freshwater pond.</title>
        <authorList>
            <person name="Chen W.M."/>
            <person name="Xie P.B."/>
            <person name="Hsu M.Y."/>
            <person name="Sheu S.Y."/>
        </authorList>
    </citation>
    <scope>NUCLEOTIDE SEQUENCE [LARGE SCALE GENOMIC DNA]</scope>
    <source>
        <strain evidence="8 9">KMB9</strain>
    </source>
</reference>
<evidence type="ECO:0000313" key="9">
    <source>
        <dbReference type="Proteomes" id="UP000252357"/>
    </source>
</evidence>
<keyword evidence="4 8" id="KW-0032">Aminotransferase</keyword>
<name>A0A368L6F1_9BURK</name>
<dbReference type="EMBL" id="QPGB01000001">
    <property type="protein sequence ID" value="RCS59207.1"/>
    <property type="molecule type" value="Genomic_DNA"/>
</dbReference>
<dbReference type="AlphaFoldDB" id="A0A368L6F1"/>
<gene>
    <name evidence="8" type="ORF">DU000_00130</name>
</gene>
<organism evidence="8 9">
    <name type="scientific">Parvibium lacunae</name>
    <dbReference type="NCBI Taxonomy" id="1888893"/>
    <lineage>
        <taxon>Bacteria</taxon>
        <taxon>Pseudomonadati</taxon>
        <taxon>Pseudomonadota</taxon>
        <taxon>Betaproteobacteria</taxon>
        <taxon>Burkholderiales</taxon>
        <taxon>Alcaligenaceae</taxon>
        <taxon>Parvibium</taxon>
    </lineage>
</organism>
<dbReference type="InterPro" id="IPR015421">
    <property type="entry name" value="PyrdxlP-dep_Trfase_major"/>
</dbReference>
<accession>A0A368L6F1</accession>
<dbReference type="InterPro" id="IPR050859">
    <property type="entry name" value="Class-I_PLP-dep_aminotransf"/>
</dbReference>
<dbReference type="PANTHER" id="PTHR42790:SF19">
    <property type="entry name" value="KYNURENINE_ALPHA-AMINOADIPATE AMINOTRANSFERASE, MITOCHONDRIAL"/>
    <property type="match status" value="1"/>
</dbReference>
<evidence type="ECO:0000256" key="5">
    <source>
        <dbReference type="ARBA" id="ARBA00022679"/>
    </source>
</evidence>
<comment type="cofactor">
    <cofactor evidence="1">
        <name>pyridoxal 5'-phosphate</name>
        <dbReference type="ChEBI" id="CHEBI:597326"/>
    </cofactor>
</comment>
<evidence type="ECO:0000256" key="4">
    <source>
        <dbReference type="ARBA" id="ARBA00022576"/>
    </source>
</evidence>
<dbReference type="RefSeq" id="WP_114401357.1">
    <property type="nucleotide sequence ID" value="NZ_QPGB01000001.1"/>
</dbReference>
<dbReference type="SUPFAM" id="SSF53383">
    <property type="entry name" value="PLP-dependent transferases"/>
    <property type="match status" value="1"/>
</dbReference>
<comment type="caution">
    <text evidence="8">The sequence shown here is derived from an EMBL/GenBank/DDBJ whole genome shotgun (WGS) entry which is preliminary data.</text>
</comment>
<evidence type="ECO:0000256" key="2">
    <source>
        <dbReference type="ARBA" id="ARBA00007441"/>
    </source>
</evidence>
<dbReference type="Gene3D" id="3.40.640.10">
    <property type="entry name" value="Type I PLP-dependent aspartate aminotransferase-like (Major domain)"/>
    <property type="match status" value="1"/>
</dbReference>
<evidence type="ECO:0000256" key="3">
    <source>
        <dbReference type="ARBA" id="ARBA00011738"/>
    </source>
</evidence>
<dbReference type="Pfam" id="PF00155">
    <property type="entry name" value="Aminotran_1_2"/>
    <property type="match status" value="1"/>
</dbReference>
<sequence length="388" mass="43241">MQLSTRTQHLSSSLVREILAVAQQPDMISFAGGLPAAACMPELDLSRIPARFNQYGESQGEPAFRATIAAHLQTLGLPVSAEQILVTAGSQQGIDLISKLCIDPGTAVMVERPTYLAATQCFRFFGARLIELQPGESGPDLAALRTQLARERPAFVYLIPTFQNPTGQCYSLATRQAIASLLDEFEVGLVEDDPYRELVYEDCERTPICSFLQRAKWVYLGSFSKVAIPGLRLGYLAAHPALYDALLKIKQASDLHSNRWGQYLLNEFVQSPAYPAHLNALRQHYRQQREIMADCLNQDFAALAQWERPVGGLFFWVRLTQQHDMMALLQKALANKVAFMPGQPFFADTSQVYPAMRLNFSHSNAAQIKLGLQRLHALLTESSRPARD</sequence>
<protein>
    <submittedName>
        <fullName evidence="8">PLP-dependent aminotransferase family protein</fullName>
    </submittedName>
</protein>
<dbReference type="GO" id="GO:0030170">
    <property type="term" value="F:pyridoxal phosphate binding"/>
    <property type="evidence" value="ECO:0007669"/>
    <property type="project" value="InterPro"/>
</dbReference>
<evidence type="ECO:0000256" key="6">
    <source>
        <dbReference type="ARBA" id="ARBA00022898"/>
    </source>
</evidence>
<comment type="similarity">
    <text evidence="2">Belongs to the class-I pyridoxal-phosphate-dependent aminotransferase family.</text>
</comment>
<dbReference type="InterPro" id="IPR004839">
    <property type="entry name" value="Aminotransferase_I/II_large"/>
</dbReference>
<keyword evidence="9" id="KW-1185">Reference proteome</keyword>
<dbReference type="FunFam" id="3.40.640.10:FF:000053">
    <property type="entry name" value="Aminotransferase, class I"/>
    <property type="match status" value="1"/>
</dbReference>
<evidence type="ECO:0000313" key="8">
    <source>
        <dbReference type="EMBL" id="RCS59207.1"/>
    </source>
</evidence>
<dbReference type="GO" id="GO:0008483">
    <property type="term" value="F:transaminase activity"/>
    <property type="evidence" value="ECO:0007669"/>
    <property type="project" value="UniProtKB-KW"/>
</dbReference>
<feature type="domain" description="Aminotransferase class I/classII large" evidence="7">
    <location>
        <begin position="51"/>
        <end position="374"/>
    </location>
</feature>
<dbReference type="Proteomes" id="UP000252357">
    <property type="component" value="Unassembled WGS sequence"/>
</dbReference>
<dbReference type="InterPro" id="IPR015422">
    <property type="entry name" value="PyrdxlP-dep_Trfase_small"/>
</dbReference>
<dbReference type="CDD" id="cd00609">
    <property type="entry name" value="AAT_like"/>
    <property type="match status" value="1"/>
</dbReference>
<dbReference type="OrthoDB" id="9804020at2"/>
<proteinExistence type="inferred from homology"/>
<comment type="subunit">
    <text evidence="3">Homodimer.</text>
</comment>
<keyword evidence="5 8" id="KW-0808">Transferase</keyword>
<evidence type="ECO:0000259" key="7">
    <source>
        <dbReference type="Pfam" id="PF00155"/>
    </source>
</evidence>
<evidence type="ECO:0000256" key="1">
    <source>
        <dbReference type="ARBA" id="ARBA00001933"/>
    </source>
</evidence>